<accession>A0A2W6AQ40</accession>
<feature type="non-terminal residue" evidence="5">
    <location>
        <position position="1"/>
    </location>
</feature>
<proteinExistence type="inferred from homology"/>
<feature type="domain" description="ABC transporter" evidence="4">
    <location>
        <begin position="1"/>
        <end position="198"/>
    </location>
</feature>
<dbReference type="InterPro" id="IPR027417">
    <property type="entry name" value="P-loop_NTPase"/>
</dbReference>
<organism evidence="5 6">
    <name type="scientific">Candidatus Aeolococcus gillhamiae</name>
    <dbReference type="NCBI Taxonomy" id="3127015"/>
    <lineage>
        <taxon>Bacteria</taxon>
        <taxon>Bacillati</taxon>
        <taxon>Candidatus Dormiibacterota</taxon>
        <taxon>Candidatus Dormibacteria</taxon>
        <taxon>Candidatus Aeolococcales</taxon>
        <taxon>Candidatus Aeolococcaceae</taxon>
        <taxon>Candidatus Aeolococcus</taxon>
    </lineage>
</organism>
<dbReference type="PANTHER" id="PTHR43335:SF4">
    <property type="entry name" value="ABC TRANSPORTER, ATP-BINDING PROTEIN"/>
    <property type="match status" value="1"/>
</dbReference>
<evidence type="ECO:0000256" key="3">
    <source>
        <dbReference type="SAM" id="MobiDB-lite"/>
    </source>
</evidence>
<dbReference type="InterPro" id="IPR017871">
    <property type="entry name" value="ABC_transporter-like_CS"/>
</dbReference>
<dbReference type="Pfam" id="PF00005">
    <property type="entry name" value="ABC_tran"/>
    <property type="match status" value="1"/>
</dbReference>
<dbReference type="PROSITE" id="PS00211">
    <property type="entry name" value="ABC_TRANSPORTER_1"/>
    <property type="match status" value="1"/>
</dbReference>
<evidence type="ECO:0000313" key="6">
    <source>
        <dbReference type="Proteomes" id="UP000248724"/>
    </source>
</evidence>
<keyword evidence="2" id="KW-0813">Transport</keyword>
<comment type="similarity">
    <text evidence="1">Belongs to the ABC transporter superfamily.</text>
</comment>
<dbReference type="GO" id="GO:0016887">
    <property type="term" value="F:ATP hydrolysis activity"/>
    <property type="evidence" value="ECO:0007669"/>
    <property type="project" value="InterPro"/>
</dbReference>
<dbReference type="InterPro" id="IPR003439">
    <property type="entry name" value="ABC_transporter-like_ATP-bd"/>
</dbReference>
<feature type="region of interest" description="Disordered" evidence="3">
    <location>
        <begin position="269"/>
        <end position="288"/>
    </location>
</feature>
<evidence type="ECO:0000256" key="2">
    <source>
        <dbReference type="ARBA" id="ARBA00022448"/>
    </source>
</evidence>
<reference evidence="5 6" key="1">
    <citation type="journal article" date="2017" name="Nature">
        <title>Atmospheric trace gases support primary production in Antarctic desert surface soil.</title>
        <authorList>
            <person name="Ji M."/>
            <person name="Greening C."/>
            <person name="Vanwonterghem I."/>
            <person name="Carere C.R."/>
            <person name="Bay S.K."/>
            <person name="Steen J.A."/>
            <person name="Montgomery K."/>
            <person name="Lines T."/>
            <person name="Beardall J."/>
            <person name="van Dorst J."/>
            <person name="Snape I."/>
            <person name="Stott M.B."/>
            <person name="Hugenholtz P."/>
            <person name="Ferrari B.C."/>
        </authorList>
    </citation>
    <scope>NUCLEOTIDE SEQUENCE [LARGE SCALE GENOMIC DNA]</scope>
    <source>
        <strain evidence="5">RRmetagenome_bin12</strain>
    </source>
</reference>
<protein>
    <submittedName>
        <fullName evidence="5">ABC transporter ATP-binding protein</fullName>
    </submittedName>
</protein>
<dbReference type="PROSITE" id="PS50893">
    <property type="entry name" value="ABC_TRANSPORTER_2"/>
    <property type="match status" value="1"/>
</dbReference>
<dbReference type="PANTHER" id="PTHR43335">
    <property type="entry name" value="ABC TRANSPORTER, ATP-BINDING PROTEIN"/>
    <property type="match status" value="1"/>
</dbReference>
<sequence>LGPNGAGKTTLIRMLLGLTAASAGTMKLLGQPIPAERGRALARVGAIVEEPRFHPHLSGAENLRIVAAVRGAQATARIDPTLARVGLADRSCEKVKRYSLGMRQRLGIARCLLSDPLLLILDEPTNGLDPGGIQEFREMIRSLVDQERRPVFLSSHLLDEVEKVCDAAAIVDRGKVITQGPIAQLAGGDARHEVIIGVDDPERALGVLKGIEQVRQASLREDGLRVILAAADQSAIVNAALVTAGLAVSRLEPLRHSLEQRFLEITSRLDQDPGRARDRSQTTEEARP</sequence>
<dbReference type="GO" id="GO:0005524">
    <property type="term" value="F:ATP binding"/>
    <property type="evidence" value="ECO:0007669"/>
    <property type="project" value="UniProtKB-KW"/>
</dbReference>
<dbReference type="AlphaFoldDB" id="A0A2W6AQ40"/>
<comment type="caution">
    <text evidence="5">The sequence shown here is derived from an EMBL/GenBank/DDBJ whole genome shotgun (WGS) entry which is preliminary data.</text>
</comment>
<dbReference type="EMBL" id="QHBU01000183">
    <property type="protein sequence ID" value="PZR79911.1"/>
    <property type="molecule type" value="Genomic_DNA"/>
</dbReference>
<evidence type="ECO:0000313" key="5">
    <source>
        <dbReference type="EMBL" id="PZR79911.1"/>
    </source>
</evidence>
<name>A0A2W6AQ40_9BACT</name>
<keyword evidence="5" id="KW-0547">Nucleotide-binding</keyword>
<gene>
    <name evidence="5" type="ORF">DLM65_09545</name>
</gene>
<dbReference type="SUPFAM" id="SSF52540">
    <property type="entry name" value="P-loop containing nucleoside triphosphate hydrolases"/>
    <property type="match status" value="1"/>
</dbReference>
<dbReference type="Proteomes" id="UP000248724">
    <property type="component" value="Unassembled WGS sequence"/>
</dbReference>
<dbReference type="Gene3D" id="3.40.50.300">
    <property type="entry name" value="P-loop containing nucleotide triphosphate hydrolases"/>
    <property type="match status" value="1"/>
</dbReference>
<evidence type="ECO:0000256" key="1">
    <source>
        <dbReference type="ARBA" id="ARBA00005417"/>
    </source>
</evidence>
<evidence type="ECO:0000259" key="4">
    <source>
        <dbReference type="PROSITE" id="PS50893"/>
    </source>
</evidence>
<keyword evidence="5" id="KW-0067">ATP-binding</keyword>